<dbReference type="GO" id="GO:0009236">
    <property type="term" value="P:cobalamin biosynthetic process"/>
    <property type="evidence" value="ECO:0007669"/>
    <property type="project" value="UniProtKB-UniRule"/>
</dbReference>
<dbReference type="PROSITE" id="PS00175">
    <property type="entry name" value="PG_MUTASE"/>
    <property type="match status" value="1"/>
</dbReference>
<evidence type="ECO:0000256" key="5">
    <source>
        <dbReference type="PIRSR" id="PIRSR613078-2"/>
    </source>
</evidence>
<evidence type="ECO:0000256" key="1">
    <source>
        <dbReference type="ARBA" id="ARBA00023152"/>
    </source>
</evidence>
<dbReference type="GO" id="GO:0043755">
    <property type="term" value="F:alpha-ribazole phosphatase activity"/>
    <property type="evidence" value="ECO:0007669"/>
    <property type="project" value="UniProtKB-UniRule"/>
</dbReference>
<dbReference type="InterPro" id="IPR050275">
    <property type="entry name" value="PGM_Phosphatase"/>
</dbReference>
<feature type="binding site" evidence="5">
    <location>
        <position position="58"/>
    </location>
    <ligand>
        <name>substrate</name>
    </ligand>
</feature>
<sequence>MITLYLIRHGQTVWNSSGRYQGRTDVALSEKGIAQAEKTKERFRTVSLDGVISSPLKRAAHTAKGIAQIHGLPLETDARLKELSFGDWEGKTYDEIEKIWPGMIEAMYHDAGTMKLPHGESFADCQKRCMEAISDIIKRGDNKTYAIVCHGAALRTIICGLIQIPLARSWNLALSNASISQVNIYPGDMNMLYTLNDTSHLGDLKSGS</sequence>
<feature type="binding site" evidence="5">
    <location>
        <begin position="8"/>
        <end position="15"/>
    </location>
    <ligand>
        <name>substrate</name>
    </ligand>
</feature>
<gene>
    <name evidence="6" type="ORF">HMPREF9453_00648</name>
</gene>
<feature type="active site" description="Proton donor/acceptor" evidence="4">
    <location>
        <position position="82"/>
    </location>
</feature>
<evidence type="ECO:0000256" key="2">
    <source>
        <dbReference type="ARBA" id="ARBA00023235"/>
    </source>
</evidence>
<dbReference type="PANTHER" id="PTHR48100">
    <property type="entry name" value="BROAD-SPECIFICITY PHOSPHATASE YOR283W-RELATED"/>
    <property type="match status" value="1"/>
</dbReference>
<dbReference type="GO" id="GO:0005737">
    <property type="term" value="C:cytoplasm"/>
    <property type="evidence" value="ECO:0007669"/>
    <property type="project" value="TreeGrafter"/>
</dbReference>
<organism evidence="6 7">
    <name type="scientific">Dialister succinatiphilus YIT 11850</name>
    <dbReference type="NCBI Taxonomy" id="742743"/>
    <lineage>
        <taxon>Bacteria</taxon>
        <taxon>Bacillati</taxon>
        <taxon>Bacillota</taxon>
        <taxon>Negativicutes</taxon>
        <taxon>Veillonellales</taxon>
        <taxon>Veillonellaceae</taxon>
        <taxon>Dialister</taxon>
    </lineage>
</organism>
<evidence type="ECO:0000256" key="3">
    <source>
        <dbReference type="NCBIfam" id="TIGR03162"/>
    </source>
</evidence>
<dbReference type="Pfam" id="PF00300">
    <property type="entry name" value="His_Phos_1"/>
    <property type="match status" value="1"/>
</dbReference>
<dbReference type="Proteomes" id="UP000003277">
    <property type="component" value="Unassembled WGS sequence"/>
</dbReference>
<protein>
    <recommendedName>
        <fullName evidence="3">Alpha-ribazole phosphatase</fullName>
        <ecNumber evidence="3">3.1.3.73</ecNumber>
    </recommendedName>
</protein>
<dbReference type="PANTHER" id="PTHR48100:SF1">
    <property type="entry name" value="HISTIDINE PHOSPHATASE FAMILY PROTEIN-RELATED"/>
    <property type="match status" value="1"/>
</dbReference>
<dbReference type="OrthoDB" id="9781415at2"/>
<evidence type="ECO:0000256" key="4">
    <source>
        <dbReference type="PIRSR" id="PIRSR613078-1"/>
    </source>
</evidence>
<dbReference type="NCBIfam" id="TIGR03162">
    <property type="entry name" value="ribazole_cobC"/>
    <property type="match status" value="1"/>
</dbReference>
<dbReference type="eggNOG" id="COG0406">
    <property type="taxonomic scope" value="Bacteria"/>
</dbReference>
<accession>H1CZ60</accession>
<keyword evidence="1" id="KW-0324">Glycolysis</keyword>
<dbReference type="HOGENOM" id="CLU_033323_8_4_9"/>
<feature type="active site" description="Tele-phosphohistidine intermediate" evidence="4">
    <location>
        <position position="9"/>
    </location>
</feature>
<comment type="caution">
    <text evidence="6">The sequence shown here is derived from an EMBL/GenBank/DDBJ whole genome shotgun (WGS) entry which is preliminary data.</text>
</comment>
<dbReference type="RefSeq" id="WP_008859152.1">
    <property type="nucleotide sequence ID" value="NZ_JH591187.1"/>
</dbReference>
<dbReference type="InterPro" id="IPR029033">
    <property type="entry name" value="His_PPase_superfam"/>
</dbReference>
<dbReference type="STRING" id="742743.HMPREF9453_00648"/>
<dbReference type="SUPFAM" id="SSF53254">
    <property type="entry name" value="Phosphoglycerate mutase-like"/>
    <property type="match status" value="1"/>
</dbReference>
<dbReference type="PIRSF" id="PIRSF000709">
    <property type="entry name" value="6PFK_2-Ptase"/>
    <property type="match status" value="1"/>
</dbReference>
<proteinExistence type="predicted"/>
<dbReference type="SMART" id="SM00855">
    <property type="entry name" value="PGAM"/>
    <property type="match status" value="1"/>
</dbReference>
<evidence type="ECO:0000313" key="6">
    <source>
        <dbReference type="EMBL" id="EHO63631.1"/>
    </source>
</evidence>
<reference evidence="6 7" key="1">
    <citation type="submission" date="2011-11" db="EMBL/GenBank/DDBJ databases">
        <title>The Genome Sequence of Dialister succinatiphilus YIT 11850.</title>
        <authorList>
            <consortium name="The Broad Institute Genome Sequencing Platform"/>
            <person name="Earl A."/>
            <person name="Ward D."/>
            <person name="Feldgarden M."/>
            <person name="Gevers D."/>
            <person name="Morotomi M."/>
            <person name="Young S.K."/>
            <person name="Zeng Q."/>
            <person name="Gargeya S."/>
            <person name="Fitzgerald M."/>
            <person name="Haas B."/>
            <person name="Abouelleil A."/>
            <person name="Alvarado L."/>
            <person name="Arachchi H.M."/>
            <person name="Berlin A."/>
            <person name="Brown A."/>
            <person name="Chapman S.B."/>
            <person name="Dunbar C."/>
            <person name="Gearin G."/>
            <person name="Goldberg J."/>
            <person name="Griggs A."/>
            <person name="Gujja S."/>
            <person name="Heiman D."/>
            <person name="Howarth C."/>
            <person name="Lui A."/>
            <person name="MacDonald P.J.P."/>
            <person name="Montmayeur A."/>
            <person name="Murphy C."/>
            <person name="Neiman D."/>
            <person name="Pearson M."/>
            <person name="Priest M."/>
            <person name="Roberts A."/>
            <person name="Saif S."/>
            <person name="Shea T."/>
            <person name="Sisk P."/>
            <person name="Stolte C."/>
            <person name="Sykes S."/>
            <person name="Wortman J."/>
            <person name="Nusbaum C."/>
            <person name="Birren B."/>
        </authorList>
    </citation>
    <scope>NUCLEOTIDE SEQUENCE [LARGE SCALE GENOMIC DNA]</scope>
    <source>
        <strain evidence="6 7">YIT 11850</strain>
    </source>
</reference>
<dbReference type="PATRIC" id="fig|742743.3.peg.659"/>
<dbReference type="AlphaFoldDB" id="H1CZ60"/>
<name>H1CZ60_9FIRM</name>
<dbReference type="EMBL" id="ADLT01000015">
    <property type="protein sequence ID" value="EHO63631.1"/>
    <property type="molecule type" value="Genomic_DNA"/>
</dbReference>
<dbReference type="InterPro" id="IPR001345">
    <property type="entry name" value="PG/BPGM_mutase_AS"/>
</dbReference>
<dbReference type="InterPro" id="IPR013078">
    <property type="entry name" value="His_Pase_superF_clade-1"/>
</dbReference>
<keyword evidence="2" id="KW-0413">Isomerase</keyword>
<evidence type="ECO:0000313" key="7">
    <source>
        <dbReference type="Proteomes" id="UP000003277"/>
    </source>
</evidence>
<dbReference type="InterPro" id="IPR017578">
    <property type="entry name" value="Ribazole_CobC"/>
</dbReference>
<dbReference type="EC" id="3.1.3.73" evidence="3"/>
<dbReference type="Gene3D" id="3.40.50.1240">
    <property type="entry name" value="Phosphoglycerate mutase-like"/>
    <property type="match status" value="1"/>
</dbReference>
<dbReference type="CDD" id="cd07067">
    <property type="entry name" value="HP_PGM_like"/>
    <property type="match status" value="1"/>
</dbReference>
<keyword evidence="7" id="KW-1185">Reference proteome</keyword>